<dbReference type="AlphaFoldDB" id="A0AAE1L2F4"/>
<evidence type="ECO:0000313" key="4">
    <source>
        <dbReference type="EMBL" id="KAK3892642.1"/>
    </source>
</evidence>
<evidence type="ECO:0000256" key="1">
    <source>
        <dbReference type="ARBA" id="ARBA00049983"/>
    </source>
</evidence>
<reference evidence="4" key="1">
    <citation type="submission" date="2023-10" db="EMBL/GenBank/DDBJ databases">
        <title>Genome assemblies of two species of porcelain crab, Petrolisthes cinctipes and Petrolisthes manimaculis (Anomura: Porcellanidae).</title>
        <authorList>
            <person name="Angst P."/>
        </authorList>
    </citation>
    <scope>NUCLEOTIDE SEQUENCE</scope>
    <source>
        <strain evidence="4">PB745_01</strain>
        <tissue evidence="4">Gill</tissue>
    </source>
</reference>
<dbReference type="EMBL" id="JAWQEG010000250">
    <property type="protein sequence ID" value="KAK3892642.1"/>
    <property type="molecule type" value="Genomic_DNA"/>
</dbReference>
<evidence type="ECO:0000259" key="3">
    <source>
        <dbReference type="Pfam" id="PF25567"/>
    </source>
</evidence>
<organism evidence="4 5">
    <name type="scientific">Petrolisthes cinctipes</name>
    <name type="common">Flat porcelain crab</name>
    <dbReference type="NCBI Taxonomy" id="88211"/>
    <lineage>
        <taxon>Eukaryota</taxon>
        <taxon>Metazoa</taxon>
        <taxon>Ecdysozoa</taxon>
        <taxon>Arthropoda</taxon>
        <taxon>Crustacea</taxon>
        <taxon>Multicrustacea</taxon>
        <taxon>Malacostraca</taxon>
        <taxon>Eumalacostraca</taxon>
        <taxon>Eucarida</taxon>
        <taxon>Decapoda</taxon>
        <taxon>Pleocyemata</taxon>
        <taxon>Anomura</taxon>
        <taxon>Galatheoidea</taxon>
        <taxon>Porcellanidae</taxon>
        <taxon>Petrolisthes</taxon>
    </lineage>
</organism>
<feature type="region of interest" description="Disordered" evidence="2">
    <location>
        <begin position="1"/>
        <end position="36"/>
    </location>
</feature>
<dbReference type="GO" id="GO:0051082">
    <property type="term" value="F:unfolded protein binding"/>
    <property type="evidence" value="ECO:0007669"/>
    <property type="project" value="TreeGrafter"/>
</dbReference>
<proteinExistence type="inferred from homology"/>
<feature type="compositionally biased region" description="Basic residues" evidence="2">
    <location>
        <begin position="1"/>
        <end position="12"/>
    </location>
</feature>
<dbReference type="InterPro" id="IPR016024">
    <property type="entry name" value="ARM-type_fold"/>
</dbReference>
<feature type="domain" description="SYO1-like TPR repeats" evidence="3">
    <location>
        <begin position="448"/>
        <end position="703"/>
    </location>
</feature>
<accession>A0AAE1L2F4</accession>
<comment type="similarity">
    <text evidence="1">Belongs to the nuclear import and ribosome assembly adapter family.</text>
</comment>
<dbReference type="InterPro" id="IPR011989">
    <property type="entry name" value="ARM-like"/>
</dbReference>
<evidence type="ECO:0000256" key="2">
    <source>
        <dbReference type="SAM" id="MobiDB-lite"/>
    </source>
</evidence>
<dbReference type="PANTHER" id="PTHR13347:SF1">
    <property type="entry name" value="HEAT REPEAT-CONTAINING PROTEIN 3"/>
    <property type="match status" value="1"/>
</dbReference>
<name>A0AAE1L2F4_PETCI</name>
<feature type="compositionally biased region" description="Low complexity" evidence="2">
    <location>
        <begin position="321"/>
        <end position="339"/>
    </location>
</feature>
<dbReference type="Pfam" id="PF25567">
    <property type="entry name" value="TPR_SYO1"/>
    <property type="match status" value="1"/>
</dbReference>
<dbReference type="SUPFAM" id="SSF48371">
    <property type="entry name" value="ARM repeat"/>
    <property type="match status" value="1"/>
</dbReference>
<keyword evidence="5" id="KW-1185">Reference proteome</keyword>
<protein>
    <recommendedName>
        <fullName evidence="3">SYO1-like TPR repeats domain-containing protein</fullName>
    </recommendedName>
</protein>
<feature type="region of interest" description="Disordered" evidence="2">
    <location>
        <begin position="314"/>
        <end position="339"/>
    </location>
</feature>
<dbReference type="GO" id="GO:0006606">
    <property type="term" value="P:protein import into nucleus"/>
    <property type="evidence" value="ECO:0007669"/>
    <property type="project" value="TreeGrafter"/>
</dbReference>
<dbReference type="GO" id="GO:0042273">
    <property type="term" value="P:ribosomal large subunit biogenesis"/>
    <property type="evidence" value="ECO:0007669"/>
    <property type="project" value="TreeGrafter"/>
</dbReference>
<gene>
    <name evidence="4" type="ORF">Pcinc_003531</name>
</gene>
<dbReference type="InterPro" id="IPR052616">
    <property type="entry name" value="SYO1-like"/>
</dbReference>
<dbReference type="Gene3D" id="1.25.10.10">
    <property type="entry name" value="Leucine-rich Repeat Variant"/>
    <property type="match status" value="1"/>
</dbReference>
<evidence type="ECO:0000313" key="5">
    <source>
        <dbReference type="Proteomes" id="UP001286313"/>
    </source>
</evidence>
<dbReference type="InterPro" id="IPR057990">
    <property type="entry name" value="TPR_SYO1"/>
</dbReference>
<comment type="caution">
    <text evidence="4">The sequence shown here is derived from an EMBL/GenBank/DDBJ whole genome shotgun (WGS) entry which is preliminary data.</text>
</comment>
<sequence length="710" mass="77572">MGKMKPRRHRGNRYNPTRVRNNGNNGNNGGDNITTPTPGLNLIHEKLDSVLVEQCICGLNTLASLCMDNDGVNVIITQGGSLVNKVTHMLTHTNPQVRCAAAGTLRNLSVCGTDQVVEVLTQPDVFTRVCVFLRTYRGGDWCPALTDLGRPTPTHLDPVTNGFIHTTHLILNLCEYSDETITQFNHESILDILLQHLDPVFGVRVCVSAAECLLCVSENNPTAASVLLTHAHDALVARTRVSDSSTPQDLRFATTLVGVLININYSDNTTTSCQHILQTLATTLHPDPVLALQRLLVLAQKDVSVVGNDSTMDVLPKKSSDVGSSGVGNNDNSNTNDGSTMEVLAEKNDVVSGGVGNDSTMEVLAEKSDGVGNNDTTANTGVVTVQDLDHLITAQQLALELLSNICCPDDDDDEEEEWDDCESVMEEQTTTTTTTTNIQKDNTTLPPEVVEGLRFHDVFNTALRHTNTLTHTLTLQAAQHFNDAQQLLAKLTMVCVRALVCVQNLASVLDIEDMGGVDNVYTIWMNLATHTFNANNTESELLEAATGAMRGIMDTLSQHYKTTTTTITPNITITQHDLQVILESGQSCVLCSVRGNLAHMVGTLGCLAAHHDTHHDNTHILNTITQFLFKVGNNDPELWVSAEAIDSIIDIYSNDNTDNLANQTNLINQLKVKQNKKVLGEHTALVLTVKDNITHFIKYKSKRLKKYHKK</sequence>
<dbReference type="PANTHER" id="PTHR13347">
    <property type="entry name" value="HEAT REPEAT-CONTAINING PROTEIN 3"/>
    <property type="match status" value="1"/>
</dbReference>
<dbReference type="Proteomes" id="UP001286313">
    <property type="component" value="Unassembled WGS sequence"/>
</dbReference>